<accession>A0ABQ8U3V4</accession>
<dbReference type="EMBL" id="JAJSOF020000001">
    <property type="protein sequence ID" value="KAJ4452105.1"/>
    <property type="molecule type" value="Genomic_DNA"/>
</dbReference>
<dbReference type="CDD" id="cd05157">
    <property type="entry name" value="ETNK_euk"/>
    <property type="match status" value="1"/>
</dbReference>
<keyword evidence="1" id="KW-0443">Lipid metabolism</keyword>
<evidence type="ECO:0000256" key="1">
    <source>
        <dbReference type="ARBA" id="ARBA00023209"/>
    </source>
</evidence>
<organism evidence="6 7">
    <name type="scientific">Periplaneta americana</name>
    <name type="common">American cockroach</name>
    <name type="synonym">Blatta americana</name>
    <dbReference type="NCBI Taxonomy" id="6978"/>
    <lineage>
        <taxon>Eukaryota</taxon>
        <taxon>Metazoa</taxon>
        <taxon>Ecdysozoa</taxon>
        <taxon>Arthropoda</taxon>
        <taxon>Hexapoda</taxon>
        <taxon>Insecta</taxon>
        <taxon>Pterygota</taxon>
        <taxon>Neoptera</taxon>
        <taxon>Polyneoptera</taxon>
        <taxon>Dictyoptera</taxon>
        <taxon>Blattodea</taxon>
        <taxon>Blattoidea</taxon>
        <taxon>Blattidae</taxon>
        <taxon>Blattinae</taxon>
        <taxon>Periplaneta</taxon>
    </lineage>
</organism>
<evidence type="ECO:0000256" key="5">
    <source>
        <dbReference type="ARBA" id="ARBA00038874"/>
    </source>
</evidence>
<keyword evidence="7" id="KW-1185">Reference proteome</keyword>
<protein>
    <recommendedName>
        <fullName evidence="5">ethanolamine kinase</fullName>
        <ecNumber evidence="5">2.7.1.82</ecNumber>
    </recommendedName>
</protein>
<comment type="similarity">
    <text evidence="4">Belongs to the choline/ethanolamine kinase family.</text>
</comment>
<dbReference type="SUPFAM" id="SSF56112">
    <property type="entry name" value="Protein kinase-like (PK-like)"/>
    <property type="match status" value="1"/>
</dbReference>
<keyword evidence="1" id="KW-0444">Lipid biosynthesis</keyword>
<dbReference type="Gene3D" id="3.30.200.20">
    <property type="entry name" value="Phosphorylase Kinase, domain 1"/>
    <property type="match status" value="1"/>
</dbReference>
<name>A0ABQ8U3V4_PERAM</name>
<keyword evidence="2" id="KW-1208">Phospholipid metabolism</keyword>
<dbReference type="InterPro" id="IPR011009">
    <property type="entry name" value="Kinase-like_dom_sf"/>
</dbReference>
<reference evidence="6 7" key="1">
    <citation type="journal article" date="2022" name="Allergy">
        <title>Genome assembly and annotation of Periplaneta americana reveal a comprehensive cockroach allergen profile.</title>
        <authorList>
            <person name="Wang L."/>
            <person name="Xiong Q."/>
            <person name="Saelim N."/>
            <person name="Wang L."/>
            <person name="Nong W."/>
            <person name="Wan A.T."/>
            <person name="Shi M."/>
            <person name="Liu X."/>
            <person name="Cao Q."/>
            <person name="Hui J.H.L."/>
            <person name="Sookrung N."/>
            <person name="Leung T.F."/>
            <person name="Tungtrongchitr A."/>
            <person name="Tsui S.K.W."/>
        </authorList>
    </citation>
    <scope>NUCLEOTIDE SEQUENCE [LARGE SCALE GENOMIC DNA]</scope>
    <source>
        <strain evidence="6">PWHHKU_190912</strain>
    </source>
</reference>
<keyword evidence="1" id="KW-0594">Phospholipid biosynthesis</keyword>
<evidence type="ECO:0000256" key="4">
    <source>
        <dbReference type="ARBA" id="ARBA00038211"/>
    </source>
</evidence>
<dbReference type="Proteomes" id="UP001148838">
    <property type="component" value="Unassembled WGS sequence"/>
</dbReference>
<proteinExistence type="inferred from homology"/>
<gene>
    <name evidence="6" type="ORF">ANN_03621</name>
</gene>
<evidence type="ECO:0000313" key="7">
    <source>
        <dbReference type="Proteomes" id="UP001148838"/>
    </source>
</evidence>
<comment type="caution">
    <text evidence="6">The sequence shown here is derived from an EMBL/GenBank/DDBJ whole genome shotgun (WGS) entry which is preliminary data.</text>
</comment>
<comment type="pathway">
    <text evidence="3">Phospholipid metabolism; phosphatidylethanolamine biosynthesis; phosphatidylethanolamine from ethanolamine: step 1/3.</text>
</comment>
<dbReference type="PANTHER" id="PTHR22603:SF66">
    <property type="entry name" value="ETHANOLAMINE KINASE"/>
    <property type="match status" value="1"/>
</dbReference>
<sequence length="314" mass="36225">MDNIVTVFTGGITNQLVGCFHEDYPDDVILVRVYGHKTDLLIDRHAETRNIKILHDAGYAPRLYATFVNGHAYEYVPGVILNTTSCRDPEIFPLVARMMALMHKVDDGAEAPREPSMWLKIRQFLDIMPLRFEDAEKQARFLELIPSKSTLEEEFSQLKEVLSNVGSPIVFCHNDLLLANVIHNAKKKSVTFIDYEYSNYNYQAFDIGNHFAEFAGVSDVDYTAYPSPEFQRRWLRFYLETFRKSNSETSSDDVSDTVTEEDISRLYVQVNKFALASHFKWAIWSLIQAEHSNIDFDFLGHVLNKMMTSPLREL</sequence>
<dbReference type="Gene3D" id="3.90.1200.10">
    <property type="match status" value="1"/>
</dbReference>
<evidence type="ECO:0000256" key="2">
    <source>
        <dbReference type="ARBA" id="ARBA00023264"/>
    </source>
</evidence>
<dbReference type="EC" id="2.7.1.82" evidence="5"/>
<dbReference type="PANTHER" id="PTHR22603">
    <property type="entry name" value="CHOLINE/ETHANOALAMINE KINASE"/>
    <property type="match status" value="1"/>
</dbReference>
<evidence type="ECO:0000256" key="3">
    <source>
        <dbReference type="ARBA" id="ARBA00037883"/>
    </source>
</evidence>
<dbReference type="Pfam" id="PF01633">
    <property type="entry name" value="Choline_kinase"/>
    <property type="match status" value="1"/>
</dbReference>
<evidence type="ECO:0000313" key="6">
    <source>
        <dbReference type="EMBL" id="KAJ4452105.1"/>
    </source>
</evidence>